<sequence>MTISLFLRNYGSGLYEAKTTAKLRCPLTYFVSSTDGTTISFLSSEVVGSNSWRRRQLCQHHRFFQRRQYNLYHCDF</sequence>
<comment type="caution">
    <text evidence="1">The sequence shown here is derived from an EMBL/GenBank/DDBJ whole genome shotgun (WGS) entry which is preliminary data.</text>
</comment>
<reference evidence="1" key="1">
    <citation type="submission" date="2020-05" db="EMBL/GenBank/DDBJ databases">
        <authorList>
            <person name="Rincon C."/>
            <person name="Sanders R I."/>
            <person name="Robbins C."/>
            <person name="Chaturvedi A."/>
        </authorList>
    </citation>
    <scope>NUCLEOTIDE SEQUENCE</scope>
    <source>
        <strain evidence="1">CHB12</strain>
    </source>
</reference>
<dbReference type="OrthoDB" id="2306513at2759"/>
<evidence type="ECO:0000313" key="1">
    <source>
        <dbReference type="EMBL" id="CAB5394184.1"/>
    </source>
</evidence>
<dbReference type="Proteomes" id="UP000684084">
    <property type="component" value="Unassembled WGS sequence"/>
</dbReference>
<protein>
    <submittedName>
        <fullName evidence="1">Uncharacterized protein</fullName>
    </submittedName>
</protein>
<dbReference type="AlphaFoldDB" id="A0A916A077"/>
<gene>
    <name evidence="1" type="ORF">CHRIB12_LOCUS23207</name>
</gene>
<name>A0A916A077_9GLOM</name>
<organism evidence="1 2">
    <name type="scientific">Rhizophagus irregularis</name>
    <dbReference type="NCBI Taxonomy" id="588596"/>
    <lineage>
        <taxon>Eukaryota</taxon>
        <taxon>Fungi</taxon>
        <taxon>Fungi incertae sedis</taxon>
        <taxon>Mucoromycota</taxon>
        <taxon>Glomeromycotina</taxon>
        <taxon>Glomeromycetes</taxon>
        <taxon>Glomerales</taxon>
        <taxon>Glomeraceae</taxon>
        <taxon>Rhizophagus</taxon>
    </lineage>
</organism>
<evidence type="ECO:0000313" key="2">
    <source>
        <dbReference type="Proteomes" id="UP000684084"/>
    </source>
</evidence>
<accession>A0A916A077</accession>
<proteinExistence type="predicted"/>
<dbReference type="EMBL" id="CAGKOT010000087">
    <property type="protein sequence ID" value="CAB5394184.1"/>
    <property type="molecule type" value="Genomic_DNA"/>
</dbReference>